<gene>
    <name evidence="2 4" type="ORF">CBG17854</name>
    <name evidence="2" type="ORF">CBG_17854</name>
</gene>
<sequence length="133" mass="14742">MKIQYFAEIVSEFSGFHHTPNFKASRSTGDFQNLSENSGKNSRRSSTESNHSIRIPVGVDHVPILPTPGSASKKSSHAHFQKHSLSSPSISRMASLSRVQEKLQRKLKRSESVESVETQRKGSTASTASYRLL</sequence>
<dbReference type="EMBL" id="HE601027">
    <property type="protein sequence ID" value="CAP35399.1"/>
    <property type="molecule type" value="Genomic_DNA"/>
</dbReference>
<feature type="compositionally biased region" description="Basic and acidic residues" evidence="1">
    <location>
        <begin position="99"/>
        <end position="120"/>
    </location>
</feature>
<proteinExistence type="predicted"/>
<dbReference type="PANTHER" id="PTHR37440:SF2">
    <property type="entry name" value="CDT1-LIKE PROTEIN A, CHLOROPLASTIC"/>
    <property type="match status" value="1"/>
</dbReference>
<evidence type="ECO:0000256" key="1">
    <source>
        <dbReference type="SAM" id="MobiDB-lite"/>
    </source>
</evidence>
<dbReference type="OMA" id="SGFHHTP"/>
<dbReference type="AlphaFoldDB" id="A8XRX3"/>
<accession>A8XRX3</accession>
<dbReference type="WormBase" id="CBG17854">
    <property type="protein sequence ID" value="CBP10706"/>
    <property type="gene ID" value="WBGene00037369"/>
</dbReference>
<dbReference type="HOGENOM" id="CLU_1929471_0_0_1"/>
<name>A8XRX3_CAEBR</name>
<dbReference type="Proteomes" id="UP000008549">
    <property type="component" value="Unassembled WGS sequence"/>
</dbReference>
<dbReference type="KEGG" id="cbr:CBG_17854"/>
<dbReference type="RefSeq" id="XP_002648934.1">
    <property type="nucleotide sequence ID" value="XM_002648888.1"/>
</dbReference>
<dbReference type="InParanoid" id="A8XRX3"/>
<keyword evidence="3" id="KW-1185">Reference proteome</keyword>
<evidence type="ECO:0000313" key="3">
    <source>
        <dbReference type="Proteomes" id="UP000008549"/>
    </source>
</evidence>
<feature type="region of interest" description="Disordered" evidence="1">
    <location>
        <begin position="24"/>
        <end position="133"/>
    </location>
</feature>
<reference evidence="2 3" key="2">
    <citation type="journal article" date="2011" name="PLoS Genet.">
        <title>Caenorhabditis briggsae recombinant inbred line genotypes reveal inter-strain incompatibility and the evolution of recombination.</title>
        <authorList>
            <person name="Ross J.A."/>
            <person name="Koboldt D.C."/>
            <person name="Staisch J.E."/>
            <person name="Chamberlin H.M."/>
            <person name="Gupta B.P."/>
            <person name="Miller R.D."/>
            <person name="Baird S.E."/>
            <person name="Haag E.S."/>
        </authorList>
    </citation>
    <scope>NUCLEOTIDE SEQUENCE [LARGE SCALE GENOMIC DNA]</scope>
    <source>
        <strain evidence="2 3">AF16</strain>
    </source>
</reference>
<reference evidence="2 3" key="1">
    <citation type="journal article" date="2003" name="PLoS Biol.">
        <title>The genome sequence of Caenorhabditis briggsae: a platform for comparative genomics.</title>
        <authorList>
            <person name="Stein L.D."/>
            <person name="Bao Z."/>
            <person name="Blasiar D."/>
            <person name="Blumenthal T."/>
            <person name="Brent M.R."/>
            <person name="Chen N."/>
            <person name="Chinwalla A."/>
            <person name="Clarke L."/>
            <person name="Clee C."/>
            <person name="Coghlan A."/>
            <person name="Coulson A."/>
            <person name="D'Eustachio P."/>
            <person name="Fitch D.H."/>
            <person name="Fulton L.A."/>
            <person name="Fulton R.E."/>
            <person name="Griffiths-Jones S."/>
            <person name="Harris T.W."/>
            <person name="Hillier L.W."/>
            <person name="Kamath R."/>
            <person name="Kuwabara P.E."/>
            <person name="Mardis E.R."/>
            <person name="Marra M.A."/>
            <person name="Miner T.L."/>
            <person name="Minx P."/>
            <person name="Mullikin J.C."/>
            <person name="Plumb R.W."/>
            <person name="Rogers J."/>
            <person name="Schein J.E."/>
            <person name="Sohrmann M."/>
            <person name="Spieth J."/>
            <person name="Stajich J.E."/>
            <person name="Wei C."/>
            <person name="Willey D."/>
            <person name="Wilson R.K."/>
            <person name="Durbin R."/>
            <person name="Waterston R.H."/>
        </authorList>
    </citation>
    <scope>NUCLEOTIDE SEQUENCE [LARGE SCALE GENOMIC DNA]</scope>
    <source>
        <strain evidence="2 3">AF16</strain>
    </source>
</reference>
<dbReference type="GeneID" id="8590947"/>
<dbReference type="eggNOG" id="ENOG502THZK">
    <property type="taxonomic scope" value="Eukaryota"/>
</dbReference>
<protein>
    <submittedName>
        <fullName evidence="2">Protein CBG17854</fullName>
    </submittedName>
</protein>
<evidence type="ECO:0000313" key="4">
    <source>
        <dbReference type="WormBase" id="CBG17854"/>
    </source>
</evidence>
<feature type="compositionally biased region" description="Polar residues" evidence="1">
    <location>
        <begin position="83"/>
        <end position="98"/>
    </location>
</feature>
<dbReference type="CTD" id="8590947"/>
<feature type="compositionally biased region" description="Polar residues" evidence="1">
    <location>
        <begin position="121"/>
        <end position="133"/>
    </location>
</feature>
<dbReference type="PANTHER" id="PTHR37440">
    <property type="entry name" value="PROTEIN CBG17852-RELATED"/>
    <property type="match status" value="1"/>
</dbReference>
<feature type="compositionally biased region" description="Polar residues" evidence="1">
    <location>
        <begin position="24"/>
        <end position="40"/>
    </location>
</feature>
<evidence type="ECO:0000313" key="2">
    <source>
        <dbReference type="EMBL" id="CAP35399.1"/>
    </source>
</evidence>
<organism evidence="2 3">
    <name type="scientific">Caenorhabditis briggsae</name>
    <dbReference type="NCBI Taxonomy" id="6238"/>
    <lineage>
        <taxon>Eukaryota</taxon>
        <taxon>Metazoa</taxon>
        <taxon>Ecdysozoa</taxon>
        <taxon>Nematoda</taxon>
        <taxon>Chromadorea</taxon>
        <taxon>Rhabditida</taxon>
        <taxon>Rhabditina</taxon>
        <taxon>Rhabditomorpha</taxon>
        <taxon>Rhabditoidea</taxon>
        <taxon>Rhabditidae</taxon>
        <taxon>Peloderinae</taxon>
        <taxon>Caenorhabditis</taxon>
    </lineage>
</organism>
<dbReference type="FunCoup" id="A8XRX3">
    <property type="interactions" value="1366"/>
</dbReference>